<feature type="transmembrane region" description="Helical" evidence="13">
    <location>
        <begin position="67"/>
        <end position="89"/>
    </location>
</feature>
<dbReference type="InterPro" id="IPR004772">
    <property type="entry name" value="TrkH"/>
</dbReference>
<feature type="binding site" evidence="12">
    <location>
        <position position="220"/>
    </location>
    <ligand>
        <name>K(+)</name>
        <dbReference type="ChEBI" id="CHEBI:29103"/>
    </ligand>
</feature>
<evidence type="ECO:0000256" key="6">
    <source>
        <dbReference type="ARBA" id="ARBA00022538"/>
    </source>
</evidence>
<dbReference type="PIRSF" id="PIRSF006247">
    <property type="entry name" value="TrkH"/>
    <property type="match status" value="1"/>
</dbReference>
<keyword evidence="12" id="KW-0479">Metal-binding</keyword>
<keyword evidence="10" id="KW-0406">Ion transport</keyword>
<dbReference type="GO" id="GO:0015379">
    <property type="term" value="F:potassium:chloride symporter activity"/>
    <property type="evidence" value="ECO:0007669"/>
    <property type="project" value="InterPro"/>
</dbReference>
<feature type="transmembrane region" description="Helical" evidence="13">
    <location>
        <begin position="393"/>
        <end position="413"/>
    </location>
</feature>
<feature type="binding site" evidence="12">
    <location>
        <position position="431"/>
    </location>
    <ligand>
        <name>K(+)</name>
        <dbReference type="ChEBI" id="CHEBI:29103"/>
    </ligand>
</feature>
<sequence>MNTRMIARTVGLVIRIEAVLLLLPAVVGLLYGEHETLYFLLTAALALGLSLLLTWKKPVNTVFYARDGLLIVAFSWIAMSVLGALPFYLSGEIPSFVDSFFETVSGFTTTGSSILTDVESLSRGMLFWRSFTHWIGGMGILVFALAVLPAAKGEGRAMHIMRAEMPGPSIDKLVPKMRSTALILYAVYLVMTIIEIVLLLLGGMDLFDSVVNSFGTAGTGGFSVRAESIGAYHSSYAEWVIGIFMLLFGINFNIYYLILLGKFKSALKSQELRWYLVIIALATGLIAFNVAHLFDSLDDTIRAAFFQVSSIITTTGYASLNYDVWPTFSKMVLILLTALGACAGSTGGGLKVSRLVMLVKSIGQEIRAMIHPRAVKNIKFEGRPVSKMTLDEVMVFFAAYVLLLLGSMLVVALDGFDLVSTSTAVLTCVGNVGPGLGMVGPAGNFSEFSILSKLVLSFDMLAGRLEIFPMFILFAPRTWKRN</sequence>
<keyword evidence="4" id="KW-1003">Cell membrane</keyword>
<keyword evidence="5" id="KW-0997">Cell inner membrane</keyword>
<dbReference type="EMBL" id="DVMR01000014">
    <property type="protein sequence ID" value="HIU42930.1"/>
    <property type="molecule type" value="Genomic_DNA"/>
</dbReference>
<dbReference type="GO" id="GO:0005886">
    <property type="term" value="C:plasma membrane"/>
    <property type="evidence" value="ECO:0007669"/>
    <property type="project" value="UniProtKB-SubCell"/>
</dbReference>
<feature type="binding site" evidence="12">
    <location>
        <position position="109"/>
    </location>
    <ligand>
        <name>K(+)</name>
        <dbReference type="ChEBI" id="CHEBI:29103"/>
    </ligand>
</feature>
<feature type="transmembrane region" description="Helical" evidence="13">
    <location>
        <begin position="331"/>
        <end position="350"/>
    </location>
</feature>
<protein>
    <submittedName>
        <fullName evidence="14">TrkH family potassium uptake protein</fullName>
    </submittedName>
</protein>
<feature type="binding site" evidence="12">
    <location>
        <position position="315"/>
    </location>
    <ligand>
        <name>K(+)</name>
        <dbReference type="ChEBI" id="CHEBI:29103"/>
    </ligand>
</feature>
<comment type="caution">
    <text evidence="14">The sequence shown here is derived from an EMBL/GenBank/DDBJ whole genome shotgun (WGS) entry which is preliminary data.</text>
</comment>
<proteinExistence type="inferred from homology"/>
<gene>
    <name evidence="14" type="ORF">IAB67_01375</name>
</gene>
<keyword evidence="7 13" id="KW-0812">Transmembrane</keyword>
<organism evidence="14 15">
    <name type="scientific">Candidatus Ventrousia excrementavium</name>
    <dbReference type="NCBI Taxonomy" id="2840961"/>
    <lineage>
        <taxon>Bacteria</taxon>
        <taxon>Bacillati</taxon>
        <taxon>Bacillota</taxon>
        <taxon>Clostridia</taxon>
        <taxon>Eubacteriales</taxon>
        <taxon>Clostridiaceae</taxon>
        <taxon>Clostridiaceae incertae sedis</taxon>
        <taxon>Candidatus Ventrousia</taxon>
    </lineage>
</organism>
<dbReference type="InterPro" id="IPR003445">
    <property type="entry name" value="Cat_transpt"/>
</dbReference>
<feature type="transmembrane region" description="Helical" evidence="13">
    <location>
        <begin position="454"/>
        <end position="475"/>
    </location>
</feature>
<dbReference type="GO" id="GO:0046872">
    <property type="term" value="F:metal ion binding"/>
    <property type="evidence" value="ECO:0007669"/>
    <property type="project" value="UniProtKB-KW"/>
</dbReference>
<evidence type="ECO:0000256" key="9">
    <source>
        <dbReference type="ARBA" id="ARBA00022989"/>
    </source>
</evidence>
<comment type="similarity">
    <text evidence="2">Belongs to the TrkH potassium transport family.</text>
</comment>
<reference evidence="14" key="1">
    <citation type="submission" date="2020-10" db="EMBL/GenBank/DDBJ databases">
        <authorList>
            <person name="Gilroy R."/>
        </authorList>
    </citation>
    <scope>NUCLEOTIDE SEQUENCE</scope>
    <source>
        <strain evidence="14">CHK191-8634</strain>
    </source>
</reference>
<dbReference type="Proteomes" id="UP000824073">
    <property type="component" value="Unassembled WGS sequence"/>
</dbReference>
<evidence type="ECO:0000256" key="5">
    <source>
        <dbReference type="ARBA" id="ARBA00022519"/>
    </source>
</evidence>
<evidence type="ECO:0000256" key="2">
    <source>
        <dbReference type="ARBA" id="ARBA00009137"/>
    </source>
</evidence>
<dbReference type="AlphaFoldDB" id="A0A9D1ITQ5"/>
<keyword evidence="6" id="KW-0633">Potassium transport</keyword>
<name>A0A9D1ITQ5_9CLOT</name>
<evidence type="ECO:0000313" key="15">
    <source>
        <dbReference type="Proteomes" id="UP000824073"/>
    </source>
</evidence>
<feature type="binding site" evidence="12">
    <location>
        <position position="110"/>
    </location>
    <ligand>
        <name>K(+)</name>
        <dbReference type="ChEBI" id="CHEBI:29103"/>
    </ligand>
</feature>
<keyword evidence="11 13" id="KW-0472">Membrane</keyword>
<comment type="subcellular location">
    <subcellularLocation>
        <location evidence="1">Cell inner membrane</location>
        <topology evidence="1">Multi-pass membrane protein</topology>
    </subcellularLocation>
</comment>
<feature type="binding site" evidence="12">
    <location>
        <position position="314"/>
    </location>
    <ligand>
        <name>K(+)</name>
        <dbReference type="ChEBI" id="CHEBI:29103"/>
    </ligand>
</feature>
<keyword evidence="3" id="KW-0813">Transport</keyword>
<accession>A0A9D1ITQ5</accession>
<evidence type="ECO:0000256" key="7">
    <source>
        <dbReference type="ARBA" id="ARBA00022692"/>
    </source>
</evidence>
<evidence type="ECO:0000313" key="14">
    <source>
        <dbReference type="EMBL" id="HIU42930.1"/>
    </source>
</evidence>
<feature type="transmembrane region" description="Helical" evidence="13">
    <location>
        <begin position="239"/>
        <end position="260"/>
    </location>
</feature>
<feature type="binding site" evidence="12">
    <location>
        <position position="432"/>
    </location>
    <ligand>
        <name>K(+)</name>
        <dbReference type="ChEBI" id="CHEBI:29103"/>
    </ligand>
</feature>
<evidence type="ECO:0000256" key="8">
    <source>
        <dbReference type="ARBA" id="ARBA00022958"/>
    </source>
</evidence>
<evidence type="ECO:0000256" key="13">
    <source>
        <dbReference type="SAM" id="Phobius"/>
    </source>
</evidence>
<evidence type="ECO:0000256" key="11">
    <source>
        <dbReference type="ARBA" id="ARBA00023136"/>
    </source>
</evidence>
<evidence type="ECO:0000256" key="1">
    <source>
        <dbReference type="ARBA" id="ARBA00004429"/>
    </source>
</evidence>
<feature type="transmembrane region" description="Helical" evidence="13">
    <location>
        <begin position="131"/>
        <end position="151"/>
    </location>
</feature>
<keyword evidence="8 12" id="KW-0630">Potassium</keyword>
<feature type="transmembrane region" description="Helical" evidence="13">
    <location>
        <begin position="12"/>
        <end position="31"/>
    </location>
</feature>
<evidence type="ECO:0000256" key="12">
    <source>
        <dbReference type="PIRSR" id="PIRSR006247-1"/>
    </source>
</evidence>
<feature type="transmembrane region" description="Helical" evidence="13">
    <location>
        <begin position="37"/>
        <end position="55"/>
    </location>
</feature>
<keyword evidence="9 13" id="KW-1133">Transmembrane helix</keyword>
<evidence type="ECO:0000256" key="4">
    <source>
        <dbReference type="ARBA" id="ARBA00022475"/>
    </source>
</evidence>
<feature type="transmembrane region" description="Helical" evidence="13">
    <location>
        <begin position="182"/>
        <end position="204"/>
    </location>
</feature>
<dbReference type="Pfam" id="PF02386">
    <property type="entry name" value="TrkH"/>
    <property type="match status" value="1"/>
</dbReference>
<dbReference type="PANTHER" id="PTHR32024:SF2">
    <property type="entry name" value="TRK SYSTEM POTASSIUM UPTAKE PROTEIN TRKG-RELATED"/>
    <property type="match status" value="1"/>
</dbReference>
<feature type="transmembrane region" description="Helical" evidence="13">
    <location>
        <begin position="272"/>
        <end position="294"/>
    </location>
</feature>
<reference evidence="14" key="2">
    <citation type="journal article" date="2021" name="PeerJ">
        <title>Extensive microbial diversity within the chicken gut microbiome revealed by metagenomics and culture.</title>
        <authorList>
            <person name="Gilroy R."/>
            <person name="Ravi A."/>
            <person name="Getino M."/>
            <person name="Pursley I."/>
            <person name="Horton D.L."/>
            <person name="Alikhan N.F."/>
            <person name="Baker D."/>
            <person name="Gharbi K."/>
            <person name="Hall N."/>
            <person name="Watson M."/>
            <person name="Adriaenssens E.M."/>
            <person name="Foster-Nyarko E."/>
            <person name="Jarju S."/>
            <person name="Secka A."/>
            <person name="Antonio M."/>
            <person name="Oren A."/>
            <person name="Chaudhuri R.R."/>
            <person name="La Ragione R."/>
            <person name="Hildebrand F."/>
            <person name="Pallen M.J."/>
        </authorList>
    </citation>
    <scope>NUCLEOTIDE SEQUENCE</scope>
    <source>
        <strain evidence="14">CHK191-8634</strain>
    </source>
</reference>
<evidence type="ECO:0000256" key="10">
    <source>
        <dbReference type="ARBA" id="ARBA00023065"/>
    </source>
</evidence>
<evidence type="ECO:0000256" key="3">
    <source>
        <dbReference type="ARBA" id="ARBA00022448"/>
    </source>
</evidence>
<dbReference type="PANTHER" id="PTHR32024">
    <property type="entry name" value="TRK SYSTEM POTASSIUM UPTAKE PROTEIN TRKG-RELATED"/>
    <property type="match status" value="1"/>
</dbReference>